<dbReference type="EMBL" id="CP022188">
    <property type="protein sequence ID" value="AWI80457.1"/>
    <property type="molecule type" value="Genomic_DNA"/>
</dbReference>
<keyword evidence="2" id="KW-0812">Transmembrane</keyword>
<accession>A0A2U8H3C5</accession>
<sequence length="210" mass="21015">MSAAPFSILDGLAPPPRVSTCRVRWRVLPRAALVTLGFVLLALAFRLGMIYMASGSEGRVSPAGGAAAADRMVSAVVGVAASDGCGAPVPAGGAVVVDATAACVAARAYGPQSLTVDGGAATIRVLPATQGGDDRLLPDASGGSALQAAVATENGSATKGARQSAEQKRREAKKADKKAGNKTMARAATSRRDHDVDIIAAIVEATKPAP</sequence>
<dbReference type="AlphaFoldDB" id="A0A2U8H3C5"/>
<dbReference type="Proteomes" id="UP000244902">
    <property type="component" value="Chromosome"/>
</dbReference>
<name>A0A2U8H3C5_9RHOO</name>
<evidence type="ECO:0000256" key="2">
    <source>
        <dbReference type="SAM" id="Phobius"/>
    </source>
</evidence>
<gene>
    <name evidence="3" type="ORF">CEW87_14465</name>
</gene>
<organism evidence="3 4">
    <name type="scientific">Parazoarcus communis</name>
    <dbReference type="NCBI Taxonomy" id="41977"/>
    <lineage>
        <taxon>Bacteria</taxon>
        <taxon>Pseudomonadati</taxon>
        <taxon>Pseudomonadota</taxon>
        <taxon>Betaproteobacteria</taxon>
        <taxon>Rhodocyclales</taxon>
        <taxon>Zoogloeaceae</taxon>
        <taxon>Parazoarcus</taxon>
    </lineage>
</organism>
<evidence type="ECO:0000313" key="3">
    <source>
        <dbReference type="EMBL" id="AWI80457.1"/>
    </source>
</evidence>
<keyword evidence="2" id="KW-0472">Membrane</keyword>
<proteinExistence type="predicted"/>
<feature type="compositionally biased region" description="Basic and acidic residues" evidence="1">
    <location>
        <begin position="165"/>
        <end position="179"/>
    </location>
</feature>
<evidence type="ECO:0000256" key="1">
    <source>
        <dbReference type="SAM" id="MobiDB-lite"/>
    </source>
</evidence>
<keyword evidence="2" id="KW-1133">Transmembrane helix</keyword>
<protein>
    <submittedName>
        <fullName evidence="3">Uncharacterized protein</fullName>
    </submittedName>
</protein>
<dbReference type="RefSeq" id="WP_108974062.1">
    <property type="nucleotide sequence ID" value="NZ_CP022188.1"/>
</dbReference>
<feature type="transmembrane region" description="Helical" evidence="2">
    <location>
        <begin position="32"/>
        <end position="53"/>
    </location>
</feature>
<feature type="region of interest" description="Disordered" evidence="1">
    <location>
        <begin position="151"/>
        <end position="192"/>
    </location>
</feature>
<evidence type="ECO:0000313" key="4">
    <source>
        <dbReference type="Proteomes" id="UP000244902"/>
    </source>
</evidence>
<reference evidence="3 4" key="1">
    <citation type="submission" date="2017-06" db="EMBL/GenBank/DDBJ databases">
        <title>Azoarcus sp. TSNA42 complete genome sequence.</title>
        <authorList>
            <person name="Woo J.-H."/>
            <person name="Kim H.-S."/>
        </authorList>
    </citation>
    <scope>NUCLEOTIDE SEQUENCE [LARGE SCALE GENOMIC DNA]</scope>
    <source>
        <strain evidence="3 4">TSNA42</strain>
    </source>
</reference>